<dbReference type="InterPro" id="IPR051907">
    <property type="entry name" value="DoxX-like_oxidoreductase"/>
</dbReference>
<evidence type="ECO:0000256" key="3">
    <source>
        <dbReference type="ARBA" id="ARBA00022475"/>
    </source>
</evidence>
<keyword evidence="3" id="KW-1003">Cell membrane</keyword>
<reference evidence="8" key="1">
    <citation type="submission" date="2020-07" db="EMBL/GenBank/DDBJ databases">
        <title>Huge and variable diversity of episymbiotic CPR bacteria and DPANN archaea in groundwater ecosystems.</title>
        <authorList>
            <person name="He C.Y."/>
            <person name="Keren R."/>
            <person name="Whittaker M."/>
            <person name="Farag I.F."/>
            <person name="Doudna J."/>
            <person name="Cate J.H.D."/>
            <person name="Banfield J.F."/>
        </authorList>
    </citation>
    <scope>NUCLEOTIDE SEQUENCE</scope>
    <source>
        <strain evidence="8">NC_groundwater_193_Ag_S-0.1um_51_7</strain>
    </source>
</reference>
<proteinExistence type="inferred from homology"/>
<evidence type="ECO:0000313" key="8">
    <source>
        <dbReference type="EMBL" id="MBI2096627.1"/>
    </source>
</evidence>
<evidence type="ECO:0000256" key="6">
    <source>
        <dbReference type="ARBA" id="ARBA00023136"/>
    </source>
</evidence>
<dbReference type="PANTHER" id="PTHR33452:SF1">
    <property type="entry name" value="INNER MEMBRANE PROTEIN YPHA-RELATED"/>
    <property type="match status" value="1"/>
</dbReference>
<feature type="transmembrane region" description="Helical" evidence="7">
    <location>
        <begin position="117"/>
        <end position="136"/>
    </location>
</feature>
<comment type="caution">
    <text evidence="8">The sequence shown here is derived from an EMBL/GenBank/DDBJ whole genome shotgun (WGS) entry which is preliminary data.</text>
</comment>
<comment type="subcellular location">
    <subcellularLocation>
        <location evidence="1">Cell membrane</location>
        <topology evidence="1">Multi-pass membrane protein</topology>
    </subcellularLocation>
</comment>
<keyword evidence="5 7" id="KW-1133">Transmembrane helix</keyword>
<dbReference type="AlphaFoldDB" id="A0A931WNT9"/>
<organism evidence="8 9">
    <name type="scientific">Candidatus Sungiibacteriota bacterium</name>
    <dbReference type="NCBI Taxonomy" id="2750080"/>
    <lineage>
        <taxon>Bacteria</taxon>
        <taxon>Candidatus Sungiibacteriota</taxon>
    </lineage>
</organism>
<accession>A0A931WNT9</accession>
<keyword evidence="4 7" id="KW-0812">Transmembrane</keyword>
<name>A0A931WNT9_9BACT</name>
<comment type="similarity">
    <text evidence="2">Belongs to the DoxX family.</text>
</comment>
<feature type="transmembrane region" description="Helical" evidence="7">
    <location>
        <begin position="7"/>
        <end position="25"/>
    </location>
</feature>
<sequence length="158" mass="17884">MPIFSSLTLFLLRVSLGWMMFYAGITKILDPQWSAAGYLRGAKTFPALFNWFLQPGILPIVNLVNEWGLTLLGVSLILGIFVRLSSILGAGLMLLYYFPILQYPYPNPHAYIVDEHIVYALTLAFLAAIRAGRVWGLENWCARLPICSRFPSYRRLLG</sequence>
<gene>
    <name evidence="8" type="ORF">HYT40_00495</name>
</gene>
<dbReference type="Proteomes" id="UP000724148">
    <property type="component" value="Unassembled WGS sequence"/>
</dbReference>
<keyword evidence="6 7" id="KW-0472">Membrane</keyword>
<protein>
    <submittedName>
        <fullName evidence="8">DoxX family protein</fullName>
    </submittedName>
</protein>
<evidence type="ECO:0000256" key="4">
    <source>
        <dbReference type="ARBA" id="ARBA00022692"/>
    </source>
</evidence>
<evidence type="ECO:0000313" key="9">
    <source>
        <dbReference type="Proteomes" id="UP000724148"/>
    </source>
</evidence>
<evidence type="ECO:0000256" key="1">
    <source>
        <dbReference type="ARBA" id="ARBA00004651"/>
    </source>
</evidence>
<evidence type="ECO:0000256" key="2">
    <source>
        <dbReference type="ARBA" id="ARBA00006679"/>
    </source>
</evidence>
<evidence type="ECO:0000256" key="5">
    <source>
        <dbReference type="ARBA" id="ARBA00022989"/>
    </source>
</evidence>
<dbReference type="PANTHER" id="PTHR33452">
    <property type="entry name" value="OXIDOREDUCTASE CATD-RELATED"/>
    <property type="match status" value="1"/>
</dbReference>
<dbReference type="Pfam" id="PF07681">
    <property type="entry name" value="DoxX"/>
    <property type="match status" value="1"/>
</dbReference>
<evidence type="ECO:0000256" key="7">
    <source>
        <dbReference type="SAM" id="Phobius"/>
    </source>
</evidence>
<dbReference type="EMBL" id="JACOZA010000007">
    <property type="protein sequence ID" value="MBI2096627.1"/>
    <property type="molecule type" value="Genomic_DNA"/>
</dbReference>
<dbReference type="GO" id="GO:0005886">
    <property type="term" value="C:plasma membrane"/>
    <property type="evidence" value="ECO:0007669"/>
    <property type="project" value="UniProtKB-SubCell"/>
</dbReference>
<feature type="transmembrane region" description="Helical" evidence="7">
    <location>
        <begin position="71"/>
        <end position="97"/>
    </location>
</feature>
<dbReference type="InterPro" id="IPR032808">
    <property type="entry name" value="DoxX"/>
</dbReference>